<gene>
    <name evidence="1" type="ORF">SAMN05216495_11242</name>
</gene>
<comment type="caution">
    <text evidence="1">The sequence shown here is derived from an EMBL/GenBank/DDBJ whole genome shotgun (WGS) entry which is preliminary data.</text>
</comment>
<dbReference type="EMBL" id="FNOP01000012">
    <property type="protein sequence ID" value="SDX07994.1"/>
    <property type="molecule type" value="Genomic_DNA"/>
</dbReference>
<name>A0A1H2YTK8_ACIFE</name>
<dbReference type="InterPro" id="IPR046249">
    <property type="entry name" value="DUF6282"/>
</dbReference>
<protein>
    <recommendedName>
        <fullName evidence="3">Cytosolic protein</fullName>
    </recommendedName>
</protein>
<sequence>MSRVSLKGICDMHVHTNPDLRLRAYNDLELADAAVRVGARAIVIKSHLGFTVNRANIANAYVKKVYGDKTNFTMYGGVVMNKVIGGVNPEAVEKGLKLGAKVIWLPTQSARRHLEKMGKNPDEGIQLVRDGKVIPELETVFGLIKDHDAVLATAHVSPEEAFVVVEAARKAGVEKIVITHPEWWVCGYTLEDQIRLVKDYDVILERCYAQNMGKGKKYHMNLRENAELIQAVGYRHVMVDTDGGQTENPDWETEIYEYMHYLVEYGIPEEQVYYMTKTIPYRLLGIQDEPVGAAKD</sequence>
<dbReference type="Pfam" id="PF19799">
    <property type="entry name" value="DUF6282"/>
    <property type="match status" value="1"/>
</dbReference>
<accession>A0A1H2YTK8</accession>
<dbReference type="SUPFAM" id="SSF51556">
    <property type="entry name" value="Metallo-dependent hydrolases"/>
    <property type="match status" value="1"/>
</dbReference>
<evidence type="ECO:0000313" key="1">
    <source>
        <dbReference type="EMBL" id="SDX07994.1"/>
    </source>
</evidence>
<dbReference type="InterPro" id="IPR032466">
    <property type="entry name" value="Metal_Hydrolase"/>
</dbReference>
<evidence type="ECO:0008006" key="3">
    <source>
        <dbReference type="Google" id="ProtNLM"/>
    </source>
</evidence>
<evidence type="ECO:0000313" key="2">
    <source>
        <dbReference type="Proteomes" id="UP000182379"/>
    </source>
</evidence>
<dbReference type="Proteomes" id="UP000182379">
    <property type="component" value="Unassembled WGS sequence"/>
</dbReference>
<reference evidence="1 2" key="1">
    <citation type="submission" date="2016-10" db="EMBL/GenBank/DDBJ databases">
        <authorList>
            <person name="Varghese N."/>
            <person name="Submissions S."/>
        </authorList>
    </citation>
    <scope>NUCLEOTIDE SEQUENCE [LARGE SCALE GENOMIC DNA]</scope>
    <source>
        <strain evidence="1 2">WCC6</strain>
    </source>
</reference>
<dbReference type="AlphaFoldDB" id="A0A1H2YTK8"/>
<organism evidence="1 2">
    <name type="scientific">Acidaminococcus fermentans</name>
    <dbReference type="NCBI Taxonomy" id="905"/>
    <lineage>
        <taxon>Bacteria</taxon>
        <taxon>Bacillati</taxon>
        <taxon>Bacillota</taxon>
        <taxon>Negativicutes</taxon>
        <taxon>Acidaminococcales</taxon>
        <taxon>Acidaminococcaceae</taxon>
        <taxon>Acidaminococcus</taxon>
    </lineage>
</organism>
<dbReference type="RefSeq" id="WP_074706934.1">
    <property type="nucleotide sequence ID" value="NZ_FNOP01000012.1"/>
</dbReference>
<proteinExistence type="predicted"/>